<feature type="transmembrane region" description="Helical" evidence="1">
    <location>
        <begin position="82"/>
        <end position="102"/>
    </location>
</feature>
<evidence type="ECO:0000256" key="1">
    <source>
        <dbReference type="SAM" id="Phobius"/>
    </source>
</evidence>
<evidence type="ECO:0008006" key="4">
    <source>
        <dbReference type="Google" id="ProtNLM"/>
    </source>
</evidence>
<reference evidence="2" key="1">
    <citation type="journal article" date="2014" name="Int. J. Syst. Evol. Microbiol.">
        <title>Complete genome sequence of Corynebacterium casei LMG S-19264T (=DSM 44701T), isolated from a smear-ripened cheese.</title>
        <authorList>
            <consortium name="US DOE Joint Genome Institute (JGI-PGF)"/>
            <person name="Walter F."/>
            <person name="Albersmeier A."/>
            <person name="Kalinowski J."/>
            <person name="Ruckert C."/>
        </authorList>
    </citation>
    <scope>NUCLEOTIDE SEQUENCE</scope>
    <source>
        <strain evidence="2">CGMCC 1.15290</strain>
    </source>
</reference>
<gene>
    <name evidence="2" type="ORF">GCM10011379_48420</name>
</gene>
<reference evidence="2" key="2">
    <citation type="submission" date="2020-09" db="EMBL/GenBank/DDBJ databases">
        <authorList>
            <person name="Sun Q."/>
            <person name="Zhou Y."/>
        </authorList>
    </citation>
    <scope>NUCLEOTIDE SEQUENCE</scope>
    <source>
        <strain evidence="2">CGMCC 1.15290</strain>
    </source>
</reference>
<evidence type="ECO:0000313" key="3">
    <source>
        <dbReference type="Proteomes" id="UP000627292"/>
    </source>
</evidence>
<dbReference type="RefSeq" id="WP_188957355.1">
    <property type="nucleotide sequence ID" value="NZ_BMIB01000005.1"/>
</dbReference>
<accession>A0A917J598</accession>
<keyword evidence="1" id="KW-0472">Membrane</keyword>
<keyword evidence="3" id="KW-1185">Reference proteome</keyword>
<dbReference type="EMBL" id="BMIB01000005">
    <property type="protein sequence ID" value="GGH79284.1"/>
    <property type="molecule type" value="Genomic_DNA"/>
</dbReference>
<feature type="transmembrane region" description="Helical" evidence="1">
    <location>
        <begin position="114"/>
        <end position="132"/>
    </location>
</feature>
<dbReference type="AlphaFoldDB" id="A0A917J598"/>
<proteinExistence type="predicted"/>
<sequence>MKQEHLSDDELQQLALEQEVPGQQWEAHIQQCAKCATAIADYRAMFAALSAMEKPVFNLDMEIQILSKLPVVTTAKRPASHLPMWLGIAAITMAGITVWVMGNYFKELLKGVDSMMLCLLVATAITITVLQCREMLATYRKKMELLKFYQKTAT</sequence>
<keyword evidence="1" id="KW-0812">Transmembrane</keyword>
<protein>
    <recommendedName>
        <fullName evidence="4">Zinc-finger domain-containing protein</fullName>
    </recommendedName>
</protein>
<name>A0A917J598_9BACT</name>
<evidence type="ECO:0000313" key="2">
    <source>
        <dbReference type="EMBL" id="GGH79284.1"/>
    </source>
</evidence>
<keyword evidence="1" id="KW-1133">Transmembrane helix</keyword>
<dbReference type="InterPro" id="IPR041916">
    <property type="entry name" value="Anti_sigma_zinc_sf"/>
</dbReference>
<dbReference type="Proteomes" id="UP000627292">
    <property type="component" value="Unassembled WGS sequence"/>
</dbReference>
<dbReference type="Gene3D" id="1.10.10.1320">
    <property type="entry name" value="Anti-sigma factor, zinc-finger domain"/>
    <property type="match status" value="1"/>
</dbReference>
<comment type="caution">
    <text evidence="2">The sequence shown here is derived from an EMBL/GenBank/DDBJ whole genome shotgun (WGS) entry which is preliminary data.</text>
</comment>
<organism evidence="2 3">
    <name type="scientific">Filimonas zeae</name>
    <dbReference type="NCBI Taxonomy" id="1737353"/>
    <lineage>
        <taxon>Bacteria</taxon>
        <taxon>Pseudomonadati</taxon>
        <taxon>Bacteroidota</taxon>
        <taxon>Chitinophagia</taxon>
        <taxon>Chitinophagales</taxon>
        <taxon>Chitinophagaceae</taxon>
        <taxon>Filimonas</taxon>
    </lineage>
</organism>